<dbReference type="Pfam" id="PF00912">
    <property type="entry name" value="Transgly"/>
    <property type="match status" value="1"/>
</dbReference>
<evidence type="ECO:0000256" key="3">
    <source>
        <dbReference type="ARBA" id="ARBA00022645"/>
    </source>
</evidence>
<evidence type="ECO:0000313" key="22">
    <source>
        <dbReference type="Proteomes" id="UP000823928"/>
    </source>
</evidence>
<evidence type="ECO:0000256" key="5">
    <source>
        <dbReference type="ARBA" id="ARBA00022676"/>
    </source>
</evidence>
<dbReference type="EMBL" id="DVIU01000283">
    <property type="protein sequence ID" value="HIS37698.1"/>
    <property type="molecule type" value="Genomic_DNA"/>
</dbReference>
<evidence type="ECO:0000256" key="6">
    <source>
        <dbReference type="ARBA" id="ARBA00022679"/>
    </source>
</evidence>
<protein>
    <recommendedName>
        <fullName evidence="15">peptidoglycan glycosyltransferase</fullName>
        <ecNumber evidence="15">2.4.99.28</ecNumber>
    </recommendedName>
</protein>
<dbReference type="GO" id="GO:0008955">
    <property type="term" value="F:peptidoglycan glycosyltransferase activity"/>
    <property type="evidence" value="ECO:0007669"/>
    <property type="project" value="UniProtKB-EC"/>
</dbReference>
<keyword evidence="12 18" id="KW-0472">Membrane</keyword>
<evidence type="ECO:0000256" key="1">
    <source>
        <dbReference type="ARBA" id="ARBA00004370"/>
    </source>
</evidence>
<dbReference type="InterPro" id="IPR001264">
    <property type="entry name" value="Glyco_trans_51"/>
</dbReference>
<dbReference type="FunFam" id="1.10.3810.10:FF:000003">
    <property type="entry name" value="Penicillin-binding protein 1a"/>
    <property type="match status" value="1"/>
</dbReference>
<dbReference type="GO" id="GO:0006508">
    <property type="term" value="P:proteolysis"/>
    <property type="evidence" value="ECO:0007669"/>
    <property type="project" value="UniProtKB-KW"/>
</dbReference>
<evidence type="ECO:0000256" key="14">
    <source>
        <dbReference type="ARBA" id="ARBA00023316"/>
    </source>
</evidence>
<feature type="transmembrane region" description="Helical" evidence="18">
    <location>
        <begin position="32"/>
        <end position="54"/>
    </location>
</feature>
<comment type="subcellular location">
    <subcellularLocation>
        <location evidence="1">Membrane</location>
    </subcellularLocation>
</comment>
<keyword evidence="13" id="KW-0511">Multifunctional enzyme</keyword>
<dbReference type="PANTHER" id="PTHR32282">
    <property type="entry name" value="BINDING PROTEIN TRANSPEPTIDASE, PUTATIVE-RELATED"/>
    <property type="match status" value="1"/>
</dbReference>
<evidence type="ECO:0000256" key="10">
    <source>
        <dbReference type="ARBA" id="ARBA00022984"/>
    </source>
</evidence>
<evidence type="ECO:0000256" key="16">
    <source>
        <dbReference type="ARBA" id="ARBA00049902"/>
    </source>
</evidence>
<dbReference type="AlphaFoldDB" id="A0A9D1JP65"/>
<comment type="catalytic activity">
    <reaction evidence="16">
        <text>[GlcNAc-(1-&gt;4)-Mur2Ac(oyl-L-Ala-gamma-D-Glu-L-Lys-D-Ala-D-Ala)](n)-di-trans,octa-cis-undecaprenyl diphosphate + beta-D-GlcNAc-(1-&gt;4)-Mur2Ac(oyl-L-Ala-gamma-D-Glu-L-Lys-D-Ala-D-Ala)-di-trans,octa-cis-undecaprenyl diphosphate = [GlcNAc-(1-&gt;4)-Mur2Ac(oyl-L-Ala-gamma-D-Glu-L-Lys-D-Ala-D-Ala)](n+1)-di-trans,octa-cis-undecaprenyl diphosphate + di-trans,octa-cis-undecaprenyl diphosphate + H(+)</text>
        <dbReference type="Rhea" id="RHEA:23708"/>
        <dbReference type="Rhea" id="RHEA-COMP:9602"/>
        <dbReference type="Rhea" id="RHEA-COMP:9603"/>
        <dbReference type="ChEBI" id="CHEBI:15378"/>
        <dbReference type="ChEBI" id="CHEBI:58405"/>
        <dbReference type="ChEBI" id="CHEBI:60033"/>
        <dbReference type="ChEBI" id="CHEBI:78435"/>
        <dbReference type="EC" id="2.4.99.28"/>
    </reaction>
</comment>
<name>A0A9D1JP65_9BACT</name>
<dbReference type="SUPFAM" id="SSF53955">
    <property type="entry name" value="Lysozyme-like"/>
    <property type="match status" value="1"/>
</dbReference>
<sequence>MVRIRRTEKHMSAKNLAKKNISKKDVGIMADLRNLVIFGAACVLAAGVAFNLYLSSLSPIKNLEDFKPNIVTKFYSSDGEIIKTFTAYTFSKIDIKDVPEDFINALIATEDKNFYNHKGYDITGLARSTVQNILAGRVVQGASTITQQLARILFLSNERTFDRKIRELVVAARIEKTISKDKILEMYMNNVYLGSGAYGVEAAAEIYFNKKLKDCTLPELALIAGLPQAPSVYSPFNNMELAVKRRNQVLGRMYKMKYITREQYEEAKEAKVKLTSVPRFYTTNKAPYFCDYVLKELEKLGFDETDISQGGYKVVTTIDYKTQVAVNEAILKNMRNYGLTKPNHQAAVFSFSPIDGKILAYAGGKDYTQTQYDRVQAIRPSGSAFKPFVYAAAMEKGISPNDMIEDAPIKIGDWAPRNYASKYRGEIPVYSALMVSSNVCAVRLIQEVGIRAVIQVARVLGITTPLEYDYTIALGSNGVKLFELTRAYGAFANGGYVVQPYAIERIETSRGKVVYRAPKTKVSRQLSLKTAAEMTAMLKTVIEHGTGAAARIGKPAAGKTGTTDDYKDASFVGYTPNVVTGVWVGNDDNSVMRSIQGGTVPALIWRDVMKVATQPYGNVDFNYPEIELTAFRAKPGSIKVIKEEPKEENETTTTETTNNNYTEQVPMQNEATTPKEVLQNFRQQQQQQQSPVSQPSPQPVVQQQPQPAAKAPTPIPMAIPESLN</sequence>
<feature type="compositionally biased region" description="Low complexity" evidence="17">
    <location>
        <begin position="683"/>
        <end position="707"/>
    </location>
</feature>
<evidence type="ECO:0000259" key="20">
    <source>
        <dbReference type="Pfam" id="PF00912"/>
    </source>
</evidence>
<evidence type="ECO:0000256" key="8">
    <source>
        <dbReference type="ARBA" id="ARBA00022801"/>
    </source>
</evidence>
<comment type="pathway">
    <text evidence="2">Cell wall biogenesis; peptidoglycan biosynthesis.</text>
</comment>
<evidence type="ECO:0000256" key="17">
    <source>
        <dbReference type="SAM" id="MobiDB-lite"/>
    </source>
</evidence>
<feature type="domain" description="Penicillin-binding protein transpeptidase" evidence="19">
    <location>
        <begin position="351"/>
        <end position="609"/>
    </location>
</feature>
<dbReference type="Gene3D" id="1.10.3810.10">
    <property type="entry name" value="Biosynthetic peptidoglycan transglycosylase-like"/>
    <property type="match status" value="1"/>
</dbReference>
<dbReference type="Gene3D" id="3.40.710.10">
    <property type="entry name" value="DD-peptidase/beta-lactamase superfamily"/>
    <property type="match status" value="1"/>
</dbReference>
<evidence type="ECO:0000256" key="12">
    <source>
        <dbReference type="ARBA" id="ARBA00023136"/>
    </source>
</evidence>
<dbReference type="NCBIfam" id="TIGR02074">
    <property type="entry name" value="PBP_1a_fam"/>
    <property type="match status" value="1"/>
</dbReference>
<comment type="caution">
    <text evidence="21">The sequence shown here is derived from an EMBL/GenBank/DDBJ whole genome shotgun (WGS) entry which is preliminary data.</text>
</comment>
<evidence type="ECO:0000256" key="18">
    <source>
        <dbReference type="SAM" id="Phobius"/>
    </source>
</evidence>
<dbReference type="GO" id="GO:0004180">
    <property type="term" value="F:carboxypeptidase activity"/>
    <property type="evidence" value="ECO:0007669"/>
    <property type="project" value="UniProtKB-KW"/>
</dbReference>
<dbReference type="GO" id="GO:0008658">
    <property type="term" value="F:penicillin binding"/>
    <property type="evidence" value="ECO:0007669"/>
    <property type="project" value="InterPro"/>
</dbReference>
<dbReference type="GO" id="GO:0009252">
    <property type="term" value="P:peptidoglycan biosynthetic process"/>
    <property type="evidence" value="ECO:0007669"/>
    <property type="project" value="UniProtKB-KW"/>
</dbReference>
<feature type="compositionally biased region" description="Low complexity" evidence="17">
    <location>
        <begin position="651"/>
        <end position="663"/>
    </location>
</feature>
<gene>
    <name evidence="21" type="ORF">IAC10_13920</name>
</gene>
<evidence type="ECO:0000256" key="15">
    <source>
        <dbReference type="ARBA" id="ARBA00044770"/>
    </source>
</evidence>
<dbReference type="PANTHER" id="PTHR32282:SF27">
    <property type="entry name" value="PENICILLIN-BINDING PROTEIN 1A"/>
    <property type="match status" value="1"/>
</dbReference>
<keyword evidence="5" id="KW-0328">Glycosyltransferase</keyword>
<evidence type="ECO:0000256" key="2">
    <source>
        <dbReference type="ARBA" id="ARBA00004752"/>
    </source>
</evidence>
<dbReference type="InterPro" id="IPR023346">
    <property type="entry name" value="Lysozyme-like_dom_sf"/>
</dbReference>
<keyword evidence="3" id="KW-0121">Carboxypeptidase</keyword>
<dbReference type="EC" id="2.4.99.28" evidence="15"/>
<organism evidence="21 22">
    <name type="scientific">Candidatus Scatousia excrementigallinarum</name>
    <dbReference type="NCBI Taxonomy" id="2840935"/>
    <lineage>
        <taxon>Bacteria</taxon>
        <taxon>Candidatus Scatousia</taxon>
    </lineage>
</organism>
<dbReference type="InterPro" id="IPR001460">
    <property type="entry name" value="PCN-bd_Tpept"/>
</dbReference>
<keyword evidence="4" id="KW-0645">Protease</keyword>
<reference evidence="21" key="2">
    <citation type="journal article" date="2021" name="PeerJ">
        <title>Extensive microbial diversity within the chicken gut microbiome revealed by metagenomics and culture.</title>
        <authorList>
            <person name="Gilroy R."/>
            <person name="Ravi A."/>
            <person name="Getino M."/>
            <person name="Pursley I."/>
            <person name="Horton D.L."/>
            <person name="Alikhan N.F."/>
            <person name="Baker D."/>
            <person name="Gharbi K."/>
            <person name="Hall N."/>
            <person name="Watson M."/>
            <person name="Adriaenssens E.M."/>
            <person name="Foster-Nyarko E."/>
            <person name="Jarju S."/>
            <person name="Secka A."/>
            <person name="Antonio M."/>
            <person name="Oren A."/>
            <person name="Chaudhuri R.R."/>
            <person name="La Ragione R."/>
            <person name="Hildebrand F."/>
            <person name="Pallen M.J."/>
        </authorList>
    </citation>
    <scope>NUCLEOTIDE SEQUENCE</scope>
    <source>
        <strain evidence="21">6276</strain>
    </source>
</reference>
<proteinExistence type="predicted"/>
<keyword evidence="6" id="KW-0808">Transferase</keyword>
<dbReference type="Pfam" id="PF00905">
    <property type="entry name" value="Transpeptidase"/>
    <property type="match status" value="1"/>
</dbReference>
<keyword evidence="11 18" id="KW-1133">Transmembrane helix</keyword>
<keyword evidence="7 18" id="KW-0812">Transmembrane</keyword>
<evidence type="ECO:0000256" key="13">
    <source>
        <dbReference type="ARBA" id="ARBA00023268"/>
    </source>
</evidence>
<evidence type="ECO:0000256" key="7">
    <source>
        <dbReference type="ARBA" id="ARBA00022692"/>
    </source>
</evidence>
<dbReference type="GO" id="GO:0016020">
    <property type="term" value="C:membrane"/>
    <property type="evidence" value="ECO:0007669"/>
    <property type="project" value="UniProtKB-SubCell"/>
</dbReference>
<dbReference type="InterPro" id="IPR012338">
    <property type="entry name" value="Beta-lactam/transpept-like"/>
</dbReference>
<keyword evidence="9" id="KW-0133">Cell shape</keyword>
<dbReference type="InterPro" id="IPR050396">
    <property type="entry name" value="Glycosyltr_51/Transpeptidase"/>
</dbReference>
<keyword evidence="14" id="KW-0961">Cell wall biogenesis/degradation</keyword>
<evidence type="ECO:0000313" key="21">
    <source>
        <dbReference type="EMBL" id="HIS37698.1"/>
    </source>
</evidence>
<feature type="region of interest" description="Disordered" evidence="17">
    <location>
        <begin position="641"/>
        <end position="724"/>
    </location>
</feature>
<accession>A0A9D1JP65</accession>
<reference evidence="21" key="1">
    <citation type="submission" date="2020-10" db="EMBL/GenBank/DDBJ databases">
        <authorList>
            <person name="Gilroy R."/>
        </authorList>
    </citation>
    <scope>NUCLEOTIDE SEQUENCE</scope>
    <source>
        <strain evidence="21">6276</strain>
    </source>
</reference>
<evidence type="ECO:0000256" key="4">
    <source>
        <dbReference type="ARBA" id="ARBA00022670"/>
    </source>
</evidence>
<keyword evidence="8" id="KW-0378">Hydrolase</keyword>
<dbReference type="GO" id="GO:0030288">
    <property type="term" value="C:outer membrane-bounded periplasmic space"/>
    <property type="evidence" value="ECO:0007669"/>
    <property type="project" value="TreeGrafter"/>
</dbReference>
<dbReference type="GO" id="GO:0071555">
    <property type="term" value="P:cell wall organization"/>
    <property type="evidence" value="ECO:0007669"/>
    <property type="project" value="UniProtKB-KW"/>
</dbReference>
<dbReference type="InterPro" id="IPR036950">
    <property type="entry name" value="PBP_transglycosylase"/>
</dbReference>
<keyword evidence="10" id="KW-0573">Peptidoglycan synthesis</keyword>
<feature type="domain" description="Glycosyl transferase family 51" evidence="20">
    <location>
        <begin position="79"/>
        <end position="253"/>
    </location>
</feature>
<evidence type="ECO:0000256" key="11">
    <source>
        <dbReference type="ARBA" id="ARBA00022989"/>
    </source>
</evidence>
<evidence type="ECO:0000256" key="9">
    <source>
        <dbReference type="ARBA" id="ARBA00022960"/>
    </source>
</evidence>
<dbReference type="GO" id="GO:0008360">
    <property type="term" value="P:regulation of cell shape"/>
    <property type="evidence" value="ECO:0007669"/>
    <property type="project" value="UniProtKB-KW"/>
</dbReference>
<evidence type="ECO:0000259" key="19">
    <source>
        <dbReference type="Pfam" id="PF00905"/>
    </source>
</evidence>
<dbReference type="Proteomes" id="UP000823928">
    <property type="component" value="Unassembled WGS sequence"/>
</dbReference>
<dbReference type="SUPFAM" id="SSF56601">
    <property type="entry name" value="beta-lactamase/transpeptidase-like"/>
    <property type="match status" value="1"/>
</dbReference>